<evidence type="ECO:0000313" key="2">
    <source>
        <dbReference type="Proteomes" id="UP000032142"/>
    </source>
</evidence>
<sequence length="54" mass="6157">MLLCFIDFGVKLQAKGLSAKFITLSTILVPYKLNLNYGIYRLVLGLVILKMFVY</sequence>
<protein>
    <submittedName>
        <fullName evidence="1">Uncharacterized protein</fullName>
    </submittedName>
</protein>
<keyword evidence="2" id="KW-1185">Reference proteome</keyword>
<accession>A0A0B0NKE0</accession>
<proteinExistence type="predicted"/>
<reference evidence="2" key="1">
    <citation type="submission" date="2014-09" db="EMBL/GenBank/DDBJ databases">
        <authorList>
            <person name="Mudge J."/>
            <person name="Ramaraj T."/>
            <person name="Lindquist I.E."/>
            <person name="Bharti A.K."/>
            <person name="Sundararajan A."/>
            <person name="Cameron C.T."/>
            <person name="Woodward J.E."/>
            <person name="May G.D."/>
            <person name="Brubaker C."/>
            <person name="Broadhvest J."/>
            <person name="Wilkins T.A."/>
        </authorList>
    </citation>
    <scope>NUCLEOTIDE SEQUENCE</scope>
    <source>
        <strain evidence="2">cv. AKA8401</strain>
    </source>
</reference>
<dbReference type="Proteomes" id="UP000032142">
    <property type="component" value="Unassembled WGS sequence"/>
</dbReference>
<name>A0A0B0NKE0_GOSAR</name>
<dbReference type="AlphaFoldDB" id="A0A0B0NKE0"/>
<organism evidence="1 2">
    <name type="scientific">Gossypium arboreum</name>
    <name type="common">Tree cotton</name>
    <name type="synonym">Gossypium nanking</name>
    <dbReference type="NCBI Taxonomy" id="29729"/>
    <lineage>
        <taxon>Eukaryota</taxon>
        <taxon>Viridiplantae</taxon>
        <taxon>Streptophyta</taxon>
        <taxon>Embryophyta</taxon>
        <taxon>Tracheophyta</taxon>
        <taxon>Spermatophyta</taxon>
        <taxon>Magnoliopsida</taxon>
        <taxon>eudicotyledons</taxon>
        <taxon>Gunneridae</taxon>
        <taxon>Pentapetalae</taxon>
        <taxon>rosids</taxon>
        <taxon>malvids</taxon>
        <taxon>Malvales</taxon>
        <taxon>Malvaceae</taxon>
        <taxon>Malvoideae</taxon>
        <taxon>Gossypium</taxon>
    </lineage>
</organism>
<evidence type="ECO:0000313" key="1">
    <source>
        <dbReference type="EMBL" id="KHG11561.1"/>
    </source>
</evidence>
<dbReference type="EMBL" id="KN396077">
    <property type="protein sequence ID" value="KHG11561.1"/>
    <property type="molecule type" value="Genomic_DNA"/>
</dbReference>
<gene>
    <name evidence="1" type="ORF">F383_15684</name>
</gene>